<dbReference type="Gene3D" id="3.40.50.1820">
    <property type="entry name" value="alpha/beta hydrolase"/>
    <property type="match status" value="1"/>
</dbReference>
<feature type="domain" description="Serine aminopeptidase S33" evidence="1">
    <location>
        <begin position="28"/>
        <end position="263"/>
    </location>
</feature>
<dbReference type="GO" id="GO:0016787">
    <property type="term" value="F:hydrolase activity"/>
    <property type="evidence" value="ECO:0007669"/>
    <property type="project" value="UniProtKB-KW"/>
</dbReference>
<dbReference type="InterPro" id="IPR029058">
    <property type="entry name" value="AB_hydrolase_fold"/>
</dbReference>
<gene>
    <name evidence="2" type="ORF">PaecuDRAFT_1610</name>
</gene>
<keyword evidence="2" id="KW-0378">Hydrolase</keyword>
<dbReference type="Proteomes" id="UP000005387">
    <property type="component" value="Unassembled WGS sequence"/>
</dbReference>
<organism evidence="2 3">
    <name type="scientific">Paenibacillus curdlanolyticus YK9</name>
    <dbReference type="NCBI Taxonomy" id="717606"/>
    <lineage>
        <taxon>Bacteria</taxon>
        <taxon>Bacillati</taxon>
        <taxon>Bacillota</taxon>
        <taxon>Bacilli</taxon>
        <taxon>Bacillales</taxon>
        <taxon>Paenibacillaceae</taxon>
        <taxon>Paenibacillus</taxon>
    </lineage>
</organism>
<evidence type="ECO:0000259" key="1">
    <source>
        <dbReference type="Pfam" id="PF12146"/>
    </source>
</evidence>
<accession>E0I7I6</accession>
<name>E0I7I6_9BACL</name>
<dbReference type="PRINTS" id="PR00111">
    <property type="entry name" value="ABHYDROLASE"/>
</dbReference>
<evidence type="ECO:0000313" key="2">
    <source>
        <dbReference type="EMBL" id="EFM12002.1"/>
    </source>
</evidence>
<sequence length="279" mass="30699">MIQSHAFALASPVDGIRLQAYEWPAAKAPVGVVCLIHGMGEHQGRQMAMIRPLHEAGFTVFSYDQRGHGRSEGRRGHARYIEHLTRDAEALLQEASRRHPAAPMFLYGHSMGGNVAVNCALRHRPKLSGLVLSSPWLRLAFQPPGWKVRLSRMIGSIWPTFTQSAGLQPGELYRAGNPLAASNKDEWSHGQISAAMFNTISDGGEWAIQQGGELRMPTLIMHGTADRITSAPASRQLADAMDPSLCTYLSIEGGYHELHHDPEGPETMRIVTDWLAARL</sequence>
<dbReference type="SUPFAM" id="SSF53474">
    <property type="entry name" value="alpha/beta-Hydrolases"/>
    <property type="match status" value="1"/>
</dbReference>
<dbReference type="EMBL" id="AEDD01000003">
    <property type="protein sequence ID" value="EFM12002.1"/>
    <property type="molecule type" value="Genomic_DNA"/>
</dbReference>
<dbReference type="OrthoDB" id="9806902at2"/>
<dbReference type="InterPro" id="IPR000073">
    <property type="entry name" value="AB_hydrolase_1"/>
</dbReference>
<dbReference type="eggNOG" id="COG2267">
    <property type="taxonomic scope" value="Bacteria"/>
</dbReference>
<evidence type="ECO:0000313" key="3">
    <source>
        <dbReference type="Proteomes" id="UP000005387"/>
    </source>
</evidence>
<keyword evidence="3" id="KW-1185">Reference proteome</keyword>
<dbReference type="STRING" id="717606.PaecuDRAFT_1610"/>
<dbReference type="AlphaFoldDB" id="E0I7I6"/>
<proteinExistence type="predicted"/>
<dbReference type="RefSeq" id="WP_006037621.1">
    <property type="nucleotide sequence ID" value="NZ_AEDD01000003.1"/>
</dbReference>
<dbReference type="PANTHER" id="PTHR11614">
    <property type="entry name" value="PHOSPHOLIPASE-RELATED"/>
    <property type="match status" value="1"/>
</dbReference>
<dbReference type="InterPro" id="IPR051044">
    <property type="entry name" value="MAG_DAG_Lipase"/>
</dbReference>
<dbReference type="InterPro" id="IPR022742">
    <property type="entry name" value="Hydrolase_4"/>
</dbReference>
<dbReference type="Pfam" id="PF12146">
    <property type="entry name" value="Hydrolase_4"/>
    <property type="match status" value="1"/>
</dbReference>
<reference evidence="2 3" key="1">
    <citation type="submission" date="2010-07" db="EMBL/GenBank/DDBJ databases">
        <title>The draft genome of Paenibacillus curdlanolyticus YK9.</title>
        <authorList>
            <consortium name="US DOE Joint Genome Institute (JGI-PGF)"/>
            <person name="Lucas S."/>
            <person name="Copeland A."/>
            <person name="Lapidus A."/>
            <person name="Cheng J.-F."/>
            <person name="Bruce D."/>
            <person name="Goodwin L."/>
            <person name="Pitluck S."/>
            <person name="Land M.L."/>
            <person name="Hauser L."/>
            <person name="Chang Y.-J."/>
            <person name="Jeffries C."/>
            <person name="Anderson I.J."/>
            <person name="Johnson E."/>
            <person name="Loganathan U."/>
            <person name="Mulhopadhyay B."/>
            <person name="Kyrpides N."/>
            <person name="Woyke T.J."/>
        </authorList>
    </citation>
    <scope>NUCLEOTIDE SEQUENCE [LARGE SCALE GENOMIC DNA]</scope>
    <source>
        <strain evidence="2 3">YK9</strain>
    </source>
</reference>
<protein>
    <submittedName>
        <fullName evidence="2">Alpha/beta hydrolase fold protein</fullName>
    </submittedName>
</protein>
<dbReference type="ESTHER" id="9bacl-e0i7i6">
    <property type="family name" value="Monoglyceridelipase_lysophospholip"/>
</dbReference>